<evidence type="ECO:0000256" key="2">
    <source>
        <dbReference type="SAM" id="Phobius"/>
    </source>
</evidence>
<feature type="transmembrane region" description="Helical" evidence="2">
    <location>
        <begin position="1786"/>
        <end position="1812"/>
    </location>
</feature>
<dbReference type="EMBL" id="CYKH01001061">
    <property type="protein sequence ID" value="CUG81171.1"/>
    <property type="molecule type" value="Genomic_DNA"/>
</dbReference>
<feature type="transmembrane region" description="Helical" evidence="2">
    <location>
        <begin position="1894"/>
        <end position="1914"/>
    </location>
</feature>
<feature type="transmembrane region" description="Helical" evidence="2">
    <location>
        <begin position="1866"/>
        <end position="1888"/>
    </location>
</feature>
<feature type="region of interest" description="Disordered" evidence="1">
    <location>
        <begin position="2025"/>
        <end position="2048"/>
    </location>
</feature>
<feature type="compositionally biased region" description="Polar residues" evidence="1">
    <location>
        <begin position="2025"/>
        <end position="2038"/>
    </location>
</feature>
<evidence type="ECO:0000313" key="4">
    <source>
        <dbReference type="EMBL" id="CUG81171.1"/>
    </source>
</evidence>
<dbReference type="VEuPathDB" id="TriTrypDB:BSAL_86540"/>
<keyword evidence="5" id="KW-1185">Reference proteome</keyword>
<protein>
    <submittedName>
        <fullName evidence="4">Membrane-associated protein, putative</fullName>
    </submittedName>
</protein>
<keyword evidence="2" id="KW-1133">Transmembrane helix</keyword>
<evidence type="ECO:0000256" key="1">
    <source>
        <dbReference type="SAM" id="MobiDB-lite"/>
    </source>
</evidence>
<evidence type="ECO:0000256" key="3">
    <source>
        <dbReference type="SAM" id="SignalP"/>
    </source>
</evidence>
<keyword evidence="2" id="KW-0472">Membrane</keyword>
<name>A0A0S4J1D3_BODSA</name>
<accession>A0A0S4J1D3</accession>
<sequence>MITISLCGFTVASLSPIILPCGVVTTYTSSNMTQEMQLYISYCYSATYSATTLRLDFNKSTAALPSDIVVIVEHSVNVNVAVLGKSVGSGNSTLTNFTLVMSNVTNSISPSPSSVPSCLTSPNDPWCSPMLGIHATFLESGSISLHNVTYTRATSSIMLLDFSNGGGLRGASLSCVGATYTDGSQPLFTISGSVPAPSMAMRTAITVRDVAASMKGGVSTASVTESILLLQGLELTNSSVFLSHIKLTDTGTLGALVLGRIVSTLLHNASMTFLNATMTCLSIASTCSAMQLDECAFNSSNFALYQSSLIGSTSLLALTNVSSVTMYKSALVVRLSNITAHNTAALLSIQLSSFTQSSITLRNATASGNRPTVSFASISLSALVNQTTLFVEDCIVGAETTPVVSIVSSTMSNVSIRLSDMYYPAYAGVLLWISLGGGTQTSSWSSADLDDISIDILNIQSSLSSLISITNFTSMNGMSIHGTNIAHSGQFSLLKIVGTSTSSAVELDLLFNNVTLYGSSLASDTDGILVYLNILLLVNSTMYLRNITFVDAGVFGSISVVGWYPYQSQNVSFMSTNTIARIRYINYFYLLYIDNGTLTKSSFIIQNTSFYGENSASAMLIILFRVNVLQSSLIIDSSSMNSYEADAVTMRNTVVSSSIVRVVNAQVTTLVGTLISMIGCVVNNTSTEIQSSPVRAGSSLFIGNYQLLYAQSVALNNVTVTIVNSTLYSNRGGAVSISSNSEVYQLHLVVSGCMITAFNPISIQGSFVTSSMIELASTQLVTNNVAISLDTVRVWSCSLVGEDMSVGTPAGLVTLGTFVGLSDVILAQGTSIRLRLLYSVNGIQGPVLIIPSLRAYNASIAMTVVGDIAVNVDTYVVSVSSSLFVNSTFTVMLPSNVTSLRTSSTSNPPFVFQSTMLSNGSLLRVGGTTQNSTSLRWSNSDALVYLYDIVALNSVVSIFNMQARNTISRRFGINSIIELLSCQFLSNSSFVVRNVNFTLANNSKLVAGIMYGLYASALVDGLGSHFIAEDIRCQDRDDALTFSVVDPGNACCIFVGQSYFQNGGIVIVRKLVAISTSAFRILQFNQCNITDVEQVTLLEASNITLVASQLVMVGGTAIENWIVSICSTVVSNATIIVFEGSTVRPQGNVQIGPPANVSVVHIFDAPLLSSRIVVKGSFQFPIEQCNGVASLANVLRLQDVTVNGVTILRVEGSVMLSPMTCNSLIFVDGAAVSSGALAITVTGVVWRVNCSNATSLLCLSSGAVQPFISLGSVTIGANVSCTVALVSSEVEMLNVMSFVKMGLANNNSSLQLLVFNSTLGRAILPPATNGLMTLSSISSTTGSPIISVSFFNTSKVLLPKATSVVACVACANVVMRVSFNINTLVRSSMWASPRSTAAAACLSIVNSTPSAVQLIMDYATVVGGVMLLQFDRPQQRALGHIELRCSGWGRHDFSQLVAIEANSMLVPRGVSTDVKASDGCLLPNVDSSTNTMSLDASHTLRVVRSPTPKHSRSFPIMDSLSLSVTPEIEPTLTATFSPHLRGNTDTYNFDTNSTSIASSISLEGTRQLAQTSTMTFTHGNTQTNSFATSRTSDWCASRRVPSLSVTKELPVPAAFSAASLTETDTGGVSVASLTATAGSILAGGGGTLGDAAMLAALSMMTCGGQKTWVSNTGRQRYVISVFYDYGPVASVWGNMGIVLMVFLLHATVVRCIDRRAERRKDMKRSHESYDEPTSKTQSLVAAATLLRFPSYSNVILMFLLPGVLFSSAGCFANFSDGTTDAGKEDLVTGIAGLVASAISVAVVVRHSVLYVWPKARLFPAQQNFEAALSRRFLHTCGPLLPAGSWCPARLRLQASSYFCAMAGRNVLVFQPLLHVHGGIFALIAGLPFPTSACVAQFALLVVWLMVPVALMLVHRLQLLRWPLSNVLSLAAWVLSACVVASTAVYFEGPAAMVAGARTATTVFSYLLTGVSGLKLIQSLFGNLVDIYASYAIIKRMNKVRSDMDRHEAPKRTFLDVLTDEDTELSVTVSPAGTPTVSGRRSLHSALPTSKRSTPLRLAELHDDSAGLPNNSSHLTPLLLPSMRPAVNASSSRRFALGPGPRDASVPPPLPLPVQLQVAKLDVQICDVVYRSQQGLPHAPSDVVLELLVSRVALVAALPDASHVSSSSRMYHHTTAQGLTAGGHTTHHSESAAGS</sequence>
<feature type="transmembrane region" description="Helical" evidence="2">
    <location>
        <begin position="1691"/>
        <end position="1712"/>
    </location>
</feature>
<keyword evidence="2" id="KW-0812">Transmembrane</keyword>
<reference evidence="5" key="1">
    <citation type="submission" date="2015-09" db="EMBL/GenBank/DDBJ databases">
        <authorList>
            <consortium name="Pathogen Informatics"/>
        </authorList>
    </citation>
    <scope>NUCLEOTIDE SEQUENCE [LARGE SCALE GENOMIC DNA]</scope>
    <source>
        <strain evidence="5">Lake Konstanz</strain>
    </source>
</reference>
<feature type="signal peptide" evidence="3">
    <location>
        <begin position="1"/>
        <end position="20"/>
    </location>
</feature>
<gene>
    <name evidence="4" type="ORF">BSAL_86540</name>
</gene>
<feature type="chain" id="PRO_5006621777" evidence="3">
    <location>
        <begin position="21"/>
        <end position="2194"/>
    </location>
</feature>
<keyword evidence="3" id="KW-0732">Signal</keyword>
<feature type="transmembrane region" description="Helical" evidence="2">
    <location>
        <begin position="1926"/>
        <end position="1946"/>
    </location>
</feature>
<evidence type="ECO:0000313" key="5">
    <source>
        <dbReference type="Proteomes" id="UP000051952"/>
    </source>
</evidence>
<organism evidence="4 5">
    <name type="scientific">Bodo saltans</name>
    <name type="common">Flagellated protozoan</name>
    <dbReference type="NCBI Taxonomy" id="75058"/>
    <lineage>
        <taxon>Eukaryota</taxon>
        <taxon>Discoba</taxon>
        <taxon>Euglenozoa</taxon>
        <taxon>Kinetoplastea</taxon>
        <taxon>Metakinetoplastina</taxon>
        <taxon>Eubodonida</taxon>
        <taxon>Bodonidae</taxon>
        <taxon>Bodo</taxon>
    </lineage>
</organism>
<feature type="transmembrane region" description="Helical" evidence="2">
    <location>
        <begin position="1754"/>
        <end position="1774"/>
    </location>
</feature>
<dbReference type="Proteomes" id="UP000051952">
    <property type="component" value="Unassembled WGS sequence"/>
</dbReference>
<proteinExistence type="predicted"/>